<organism evidence="1">
    <name type="scientific">Pseudomonas aeruginosa</name>
    <dbReference type="NCBI Taxonomy" id="287"/>
    <lineage>
        <taxon>Bacteria</taxon>
        <taxon>Pseudomonadati</taxon>
        <taxon>Pseudomonadota</taxon>
        <taxon>Gammaproteobacteria</taxon>
        <taxon>Pseudomonadales</taxon>
        <taxon>Pseudomonadaceae</taxon>
        <taxon>Pseudomonas</taxon>
    </lineage>
</organism>
<sequence length="48" mass="5446">MLSLLSHAGFSSRRQGCLSDVFLRCLVRERRARCGRNGMKVHRETSAP</sequence>
<accession>A0A0N9ZQU2</accession>
<dbReference type="AlphaFoldDB" id="A0A0N9ZQU2"/>
<proteinExistence type="predicted"/>
<evidence type="ECO:0000313" key="1">
    <source>
        <dbReference type="EMBL" id="ALI59264.1"/>
    </source>
</evidence>
<dbReference type="EMBL" id="KT454971">
    <property type="protein sequence ID" value="ALI59264.1"/>
    <property type="molecule type" value="Genomic_DNA"/>
</dbReference>
<reference evidence="1" key="1">
    <citation type="submission" date="2015-08" db="EMBL/GenBank/DDBJ databases">
        <title>Pseudomonas aeruginosa strain CCBH4851 chromosome region.</title>
        <authorList>
            <person name="Silveira M.C."/>
            <person name="Carvalho-Assef A.P.D."/>
            <person name="Albano R.M."/>
        </authorList>
    </citation>
    <scope>NUCLEOTIDE SEQUENCE</scope>
    <source>
        <strain evidence="1">CCBH4851</strain>
    </source>
</reference>
<name>A0A0N9ZQU2_PSEAI</name>
<gene>
    <name evidence="1" type="ORF">CCBH4851_00564</name>
</gene>
<protein>
    <submittedName>
        <fullName evidence="1">Uncharacterized protein</fullName>
    </submittedName>
</protein>